<sequence>MVGLVFGALAVGDEEGASVLPEEGPDLFAISAGEREGFEVFAGGKMERAFLVLRRQRGEAWLDFKQEHQPMGVALIAVFADDAGEVEAIGRELQAGFFAGFTDGAGVRAFAGVGFELAAGWTVAAAVGLMVALDQQHAPILVKGVQQRGNPVWQR</sequence>
<reference evidence="1" key="1">
    <citation type="submission" date="2010-01" db="EMBL/GenBank/DDBJ databases">
        <title>Genome fragments of uncultured bacteria from the North Pacific subtropical Gyre.</title>
        <authorList>
            <person name="Pham V.D."/>
            <person name="Delong E.F."/>
        </authorList>
    </citation>
    <scope>NUCLEOTIDE SEQUENCE</scope>
</reference>
<protein>
    <submittedName>
        <fullName evidence="1">Uncharacterized protein</fullName>
    </submittedName>
</protein>
<accession>E7C6I9</accession>
<dbReference type="AlphaFoldDB" id="E7C6I9"/>
<dbReference type="EMBL" id="GU568005">
    <property type="protein sequence ID" value="ADI23063.1"/>
    <property type="molecule type" value="Genomic_DNA"/>
</dbReference>
<name>E7C6I9_9GAMM</name>
<proteinExistence type="predicted"/>
<evidence type="ECO:0000313" key="1">
    <source>
        <dbReference type="EMBL" id="ADI23063.1"/>
    </source>
</evidence>
<organism evidence="1">
    <name type="scientific">uncultured gamma proteobacterium HF0770_07M15</name>
    <dbReference type="NCBI Taxonomy" id="723575"/>
    <lineage>
        <taxon>Bacteria</taxon>
        <taxon>Pseudomonadati</taxon>
        <taxon>Pseudomonadota</taxon>
        <taxon>Gammaproteobacteria</taxon>
        <taxon>environmental samples</taxon>
    </lineage>
</organism>